<comment type="caution">
    <text evidence="1">The sequence shown here is derived from an EMBL/GenBank/DDBJ whole genome shotgun (WGS) entry which is preliminary data.</text>
</comment>
<protein>
    <recommendedName>
        <fullName evidence="3">Methyl-accepting chemotaxis protein</fullName>
    </recommendedName>
</protein>
<evidence type="ECO:0000313" key="2">
    <source>
        <dbReference type="Proteomes" id="UP001139522"/>
    </source>
</evidence>
<keyword evidence="2" id="KW-1185">Reference proteome</keyword>
<evidence type="ECO:0008006" key="3">
    <source>
        <dbReference type="Google" id="ProtNLM"/>
    </source>
</evidence>
<sequence length="102" mass="11043">MALSIKTRLITMGTLLAVVPTIIAGLILSQNALDKGTDALVQSTKKQLILSRDLTAQSIETYFSFIEKQVISLSQNNSTVAAAKAFSDAFIDYSKDSTDEKN</sequence>
<proteinExistence type="predicted"/>
<dbReference type="Proteomes" id="UP001139522">
    <property type="component" value="Unassembled WGS sequence"/>
</dbReference>
<name>A0ABT5WGZ6_9GAMM</name>
<gene>
    <name evidence="1" type="ORF">M3I01_014365</name>
</gene>
<organism evidence="1 2">
    <name type="scientific">Marinomonas maritima</name>
    <dbReference type="NCBI Taxonomy" id="2940935"/>
    <lineage>
        <taxon>Bacteria</taxon>
        <taxon>Pseudomonadati</taxon>
        <taxon>Pseudomonadota</taxon>
        <taxon>Gammaproteobacteria</taxon>
        <taxon>Oceanospirillales</taxon>
        <taxon>Oceanospirillaceae</taxon>
        <taxon>Marinomonas</taxon>
    </lineage>
</organism>
<dbReference type="EMBL" id="JAMZEG020000003">
    <property type="protein sequence ID" value="MDE8604069.1"/>
    <property type="molecule type" value="Genomic_DNA"/>
</dbReference>
<reference evidence="1" key="1">
    <citation type="submission" date="2023-01" db="EMBL/GenBank/DDBJ databases">
        <title>Psychroserpens sp. MSW6 and Marinomonas sp. RSW2, isolated from seawater.</title>
        <authorList>
            <person name="Kristyanto S."/>
            <person name="Jung J."/>
            <person name="Kim J.M."/>
            <person name="Jeon C.O."/>
        </authorList>
    </citation>
    <scope>NUCLEOTIDE SEQUENCE</scope>
    <source>
        <strain evidence="1">RSW2</strain>
    </source>
</reference>
<evidence type="ECO:0000313" key="1">
    <source>
        <dbReference type="EMBL" id="MDE8604069.1"/>
    </source>
</evidence>
<dbReference type="RefSeq" id="WP_255896553.1">
    <property type="nucleotide sequence ID" value="NZ_JAMZEG020000003.1"/>
</dbReference>
<accession>A0ABT5WGZ6</accession>